<dbReference type="InterPro" id="IPR044878">
    <property type="entry name" value="UbiA_sf"/>
</dbReference>
<evidence type="ECO:0000256" key="1">
    <source>
        <dbReference type="ARBA" id="ARBA00004141"/>
    </source>
</evidence>
<evidence type="ECO:0000256" key="4">
    <source>
        <dbReference type="ARBA" id="ARBA00022989"/>
    </source>
</evidence>
<dbReference type="Gene3D" id="1.10.357.140">
    <property type="entry name" value="UbiA prenyltransferase"/>
    <property type="match status" value="1"/>
</dbReference>
<keyword evidence="8" id="KW-1185">Reference proteome</keyword>
<keyword evidence="3 6" id="KW-0812">Transmembrane</keyword>
<dbReference type="KEGG" id="srho:HH216_00065"/>
<keyword evidence="2" id="KW-1003">Cell membrane</keyword>
<dbReference type="Gene3D" id="1.20.120.1780">
    <property type="entry name" value="UbiA prenyltransferase"/>
    <property type="match status" value="1"/>
</dbReference>
<reference evidence="7 8" key="1">
    <citation type="submission" date="2020-04" db="EMBL/GenBank/DDBJ databases">
        <title>Genome sequencing of novel species.</title>
        <authorList>
            <person name="Heo J."/>
            <person name="Kim S.-J."/>
            <person name="Kim J.-S."/>
            <person name="Hong S.-B."/>
            <person name="Kwon S.-W."/>
        </authorList>
    </citation>
    <scope>NUCLEOTIDE SEQUENCE [LARGE SCALE GENOMIC DNA]</scope>
    <source>
        <strain evidence="7 8">CJU-R4</strain>
    </source>
</reference>
<evidence type="ECO:0000313" key="7">
    <source>
        <dbReference type="EMBL" id="QJD76982.1"/>
    </source>
</evidence>
<dbReference type="InterPro" id="IPR000537">
    <property type="entry name" value="UbiA_prenyltransferase"/>
</dbReference>
<dbReference type="PANTHER" id="PTHR42723:SF1">
    <property type="entry name" value="CHLOROPHYLL SYNTHASE, CHLOROPLASTIC"/>
    <property type="match status" value="1"/>
</dbReference>
<feature type="transmembrane region" description="Helical" evidence="6">
    <location>
        <begin position="106"/>
        <end position="133"/>
    </location>
</feature>
<evidence type="ECO:0000256" key="6">
    <source>
        <dbReference type="SAM" id="Phobius"/>
    </source>
</evidence>
<dbReference type="CDD" id="cd13961">
    <property type="entry name" value="PT_UbiA_DGGGPS"/>
    <property type="match status" value="1"/>
</dbReference>
<dbReference type="InterPro" id="IPR050475">
    <property type="entry name" value="Prenyltransferase_related"/>
</dbReference>
<dbReference type="Pfam" id="PF01040">
    <property type="entry name" value="UbiA"/>
    <property type="match status" value="1"/>
</dbReference>
<keyword evidence="7" id="KW-0808">Transferase</keyword>
<feature type="transmembrane region" description="Helical" evidence="6">
    <location>
        <begin position="172"/>
        <end position="190"/>
    </location>
</feature>
<dbReference type="EMBL" id="CP051677">
    <property type="protein sequence ID" value="QJD76982.1"/>
    <property type="molecule type" value="Genomic_DNA"/>
</dbReference>
<keyword evidence="5 6" id="KW-0472">Membrane</keyword>
<feature type="transmembrane region" description="Helical" evidence="6">
    <location>
        <begin position="218"/>
        <end position="235"/>
    </location>
</feature>
<evidence type="ECO:0000256" key="5">
    <source>
        <dbReference type="ARBA" id="ARBA00023136"/>
    </source>
</evidence>
<feature type="transmembrane region" description="Helical" evidence="6">
    <location>
        <begin position="145"/>
        <end position="166"/>
    </location>
</feature>
<evidence type="ECO:0000256" key="3">
    <source>
        <dbReference type="ARBA" id="ARBA00022692"/>
    </source>
</evidence>
<dbReference type="GO" id="GO:0016020">
    <property type="term" value="C:membrane"/>
    <property type="evidence" value="ECO:0007669"/>
    <property type="project" value="UniProtKB-SubCell"/>
</dbReference>
<keyword evidence="4 6" id="KW-1133">Transmembrane helix</keyword>
<feature type="transmembrane region" description="Helical" evidence="6">
    <location>
        <begin position="53"/>
        <end position="72"/>
    </location>
</feature>
<dbReference type="Proteomes" id="UP000501128">
    <property type="component" value="Chromosome"/>
</dbReference>
<feature type="transmembrane region" description="Helical" evidence="6">
    <location>
        <begin position="241"/>
        <end position="259"/>
    </location>
</feature>
<dbReference type="NCBIfam" id="NF009513">
    <property type="entry name" value="PRK12872.1-3"/>
    <property type="match status" value="1"/>
</dbReference>
<organism evidence="7 8">
    <name type="scientific">Spirosoma rhododendri</name>
    <dbReference type="NCBI Taxonomy" id="2728024"/>
    <lineage>
        <taxon>Bacteria</taxon>
        <taxon>Pseudomonadati</taxon>
        <taxon>Bacteroidota</taxon>
        <taxon>Cytophagia</taxon>
        <taxon>Cytophagales</taxon>
        <taxon>Cytophagaceae</taxon>
        <taxon>Spirosoma</taxon>
    </lineage>
</organism>
<protein>
    <submittedName>
        <fullName evidence="7">UbiA family prenyltransferase</fullName>
    </submittedName>
</protein>
<dbReference type="AlphaFoldDB" id="A0A7L5DHZ3"/>
<dbReference type="GO" id="GO:0016765">
    <property type="term" value="F:transferase activity, transferring alkyl or aryl (other than methyl) groups"/>
    <property type="evidence" value="ECO:0007669"/>
    <property type="project" value="InterPro"/>
</dbReference>
<name>A0A7L5DHZ3_9BACT</name>
<comment type="subcellular location">
    <subcellularLocation>
        <location evidence="1">Membrane</location>
        <topology evidence="1">Multi-pass membrane protein</topology>
    </subcellularLocation>
</comment>
<accession>A0A7L5DHZ3</accession>
<feature type="transmembrane region" description="Helical" evidence="6">
    <location>
        <begin position="20"/>
        <end position="41"/>
    </location>
</feature>
<evidence type="ECO:0000313" key="8">
    <source>
        <dbReference type="Proteomes" id="UP000501128"/>
    </source>
</evidence>
<evidence type="ECO:0000256" key="2">
    <source>
        <dbReference type="ARBA" id="ARBA00022475"/>
    </source>
</evidence>
<sequence length="291" mass="33290">MVARQPISFPAFVVGFLRLVRVQNLSIVVLTQFLARIFLVGPREDWRQLLLDPTIWLLSSSTVCIAAAGYIINDYFDVKIDLVNKPDRVVIGRYLRRRVAMGTHQLLNLIGCLIGLYLSKWVFLLDVFCVALLWLYSAKFKRQPIIGNIAVSLLTALSLIVLAVYYQQNAHMLLIYAVFSFGISLIREIIKDMQDIRGDARFGCRTLPIVWGLRRTKYLLYVLVASLILTMFLITDSLANLHLNLIFLILLVPIGWLLYQLVRADTRRDFGYLSNLCKLIMLMGVMSMAWA</sequence>
<dbReference type="RefSeq" id="WP_169548926.1">
    <property type="nucleotide sequence ID" value="NZ_CP051677.1"/>
</dbReference>
<feature type="transmembrane region" description="Helical" evidence="6">
    <location>
        <begin position="271"/>
        <end position="290"/>
    </location>
</feature>
<dbReference type="PANTHER" id="PTHR42723">
    <property type="entry name" value="CHLOROPHYLL SYNTHASE"/>
    <property type="match status" value="1"/>
</dbReference>
<gene>
    <name evidence="7" type="ORF">HH216_00065</name>
</gene>
<proteinExistence type="predicted"/>